<proteinExistence type="predicted"/>
<name>A0A212LVU9_9FIRM</name>
<sequence>MLNSLLVLDQEFYLVYAVESSRLLWPGVSYWCHREQIVRSQVQTIGNQW</sequence>
<organism evidence="1">
    <name type="scientific">uncultured Sporomusa sp</name>
    <dbReference type="NCBI Taxonomy" id="307249"/>
    <lineage>
        <taxon>Bacteria</taxon>
        <taxon>Bacillati</taxon>
        <taxon>Bacillota</taxon>
        <taxon>Negativicutes</taxon>
        <taxon>Selenomonadales</taxon>
        <taxon>Sporomusaceae</taxon>
        <taxon>Sporomusa</taxon>
        <taxon>environmental samples</taxon>
    </lineage>
</organism>
<gene>
    <name evidence="1" type="ORF">KL86SPO_40033</name>
</gene>
<dbReference type="AlphaFoldDB" id="A0A212LVU9"/>
<accession>A0A212LVU9</accession>
<dbReference type="EMBL" id="FMJE01000004">
    <property type="protein sequence ID" value="SCM81549.1"/>
    <property type="molecule type" value="Genomic_DNA"/>
</dbReference>
<evidence type="ECO:0000313" key="1">
    <source>
        <dbReference type="EMBL" id="SCM81549.1"/>
    </source>
</evidence>
<reference evidence="1" key="1">
    <citation type="submission" date="2016-08" db="EMBL/GenBank/DDBJ databases">
        <authorList>
            <person name="Seilhamer J.J."/>
        </authorList>
    </citation>
    <scope>NUCLEOTIDE SEQUENCE</scope>
    <source>
        <strain evidence="1">86</strain>
    </source>
</reference>
<protein>
    <submittedName>
        <fullName evidence="1">Uncharacterized protein</fullName>
    </submittedName>
</protein>